<accession>A0A1H0ICN7</accession>
<protein>
    <submittedName>
        <fullName evidence="1">Uncharacterized protein</fullName>
    </submittedName>
</protein>
<organism evidence="1 2">
    <name type="scientific">Halomonas shengliensis</name>
    <dbReference type="NCBI Taxonomy" id="419597"/>
    <lineage>
        <taxon>Bacteria</taxon>
        <taxon>Pseudomonadati</taxon>
        <taxon>Pseudomonadota</taxon>
        <taxon>Gammaproteobacteria</taxon>
        <taxon>Oceanospirillales</taxon>
        <taxon>Halomonadaceae</taxon>
        <taxon>Halomonas</taxon>
    </lineage>
</organism>
<evidence type="ECO:0000313" key="2">
    <source>
        <dbReference type="Proteomes" id="UP000199075"/>
    </source>
</evidence>
<keyword evidence="2" id="KW-1185">Reference proteome</keyword>
<dbReference type="STRING" id="419597.SAMN04487957_10568"/>
<reference evidence="2" key="1">
    <citation type="submission" date="2016-10" db="EMBL/GenBank/DDBJ databases">
        <authorList>
            <person name="Varghese N."/>
            <person name="Submissions S."/>
        </authorList>
    </citation>
    <scope>NUCLEOTIDE SEQUENCE [LARGE SCALE GENOMIC DNA]</scope>
    <source>
        <strain evidence="2">CGMCC 1.6444</strain>
    </source>
</reference>
<name>A0A1H0ICN7_9GAMM</name>
<dbReference type="RefSeq" id="WP_089678371.1">
    <property type="nucleotide sequence ID" value="NZ_FNIV01000005.1"/>
</dbReference>
<sequence>MTDHVKGGPQARRAALLCQNARFRLYLDQRRRQAKGLGPEALPDGTHTAEDAADFIRHACGVTTRALLDADHHQEARAMLDRIVADYQRWERAQRRAG</sequence>
<dbReference type="AlphaFoldDB" id="A0A1H0ICN7"/>
<proteinExistence type="predicted"/>
<dbReference type="EMBL" id="FNIV01000005">
    <property type="protein sequence ID" value="SDO29143.1"/>
    <property type="molecule type" value="Genomic_DNA"/>
</dbReference>
<gene>
    <name evidence="1" type="ORF">SAMN04487957_10568</name>
</gene>
<dbReference type="Proteomes" id="UP000199075">
    <property type="component" value="Unassembled WGS sequence"/>
</dbReference>
<evidence type="ECO:0000313" key="1">
    <source>
        <dbReference type="EMBL" id="SDO29143.1"/>
    </source>
</evidence>
<dbReference type="OrthoDB" id="6169963at2"/>